<organism evidence="2 3">
    <name type="scientific">Hyaloscypha hepaticicola</name>
    <dbReference type="NCBI Taxonomy" id="2082293"/>
    <lineage>
        <taxon>Eukaryota</taxon>
        <taxon>Fungi</taxon>
        <taxon>Dikarya</taxon>
        <taxon>Ascomycota</taxon>
        <taxon>Pezizomycotina</taxon>
        <taxon>Leotiomycetes</taxon>
        <taxon>Helotiales</taxon>
        <taxon>Hyaloscyphaceae</taxon>
        <taxon>Hyaloscypha</taxon>
    </lineage>
</organism>
<feature type="region of interest" description="Disordered" evidence="1">
    <location>
        <begin position="183"/>
        <end position="203"/>
    </location>
</feature>
<dbReference type="Proteomes" id="UP000235672">
    <property type="component" value="Unassembled WGS sequence"/>
</dbReference>
<name>A0A2J6PEC3_9HELO</name>
<protein>
    <submittedName>
        <fullName evidence="2">Uncharacterized protein</fullName>
    </submittedName>
</protein>
<accession>A0A2J6PEC3</accession>
<feature type="compositionally biased region" description="Polar residues" evidence="1">
    <location>
        <begin position="188"/>
        <end position="202"/>
    </location>
</feature>
<evidence type="ECO:0000256" key="1">
    <source>
        <dbReference type="SAM" id="MobiDB-lite"/>
    </source>
</evidence>
<sequence length="279" mass="31612">MSTPSMPISSPLQSGRIRGFSVQIASGMFYLEPIKLSVIYLANKLDNVQLYEDKCLRPAERRYSLKATFDHDTTTNYIMVVPQERGYENHTYTLMSQHDTTAPLMPVRNLNLPSSSEFDLRHGETKKVQDDDSLFFTTNSLYEFKDSSPNDPSPYNLTSGVVDFPVDPSMSNVFNASPVIQEREPSIENENSHAPPTSQTSFPARERTTLGRHHCPWAGCASKFPAADRDRHFMTIHGKPVKYFRHVAGCSRARGVWRGYSREDKVKEYVKKVHGSGKL</sequence>
<evidence type="ECO:0000313" key="2">
    <source>
        <dbReference type="EMBL" id="PMD12390.1"/>
    </source>
</evidence>
<gene>
    <name evidence="2" type="ORF">NA56DRAFT_713227</name>
</gene>
<evidence type="ECO:0000313" key="3">
    <source>
        <dbReference type="Proteomes" id="UP000235672"/>
    </source>
</evidence>
<dbReference type="AlphaFoldDB" id="A0A2J6PEC3"/>
<dbReference type="EMBL" id="KZ613552">
    <property type="protein sequence ID" value="PMD12390.1"/>
    <property type="molecule type" value="Genomic_DNA"/>
</dbReference>
<reference evidence="2 3" key="1">
    <citation type="submission" date="2016-05" db="EMBL/GenBank/DDBJ databases">
        <title>A degradative enzymes factory behind the ericoid mycorrhizal symbiosis.</title>
        <authorList>
            <consortium name="DOE Joint Genome Institute"/>
            <person name="Martino E."/>
            <person name="Morin E."/>
            <person name="Grelet G."/>
            <person name="Kuo A."/>
            <person name="Kohler A."/>
            <person name="Daghino S."/>
            <person name="Barry K."/>
            <person name="Choi C."/>
            <person name="Cichocki N."/>
            <person name="Clum A."/>
            <person name="Copeland A."/>
            <person name="Hainaut M."/>
            <person name="Haridas S."/>
            <person name="Labutti K."/>
            <person name="Lindquist E."/>
            <person name="Lipzen A."/>
            <person name="Khouja H.-R."/>
            <person name="Murat C."/>
            <person name="Ohm R."/>
            <person name="Olson A."/>
            <person name="Spatafora J."/>
            <person name="Veneault-Fourrey C."/>
            <person name="Henrissat B."/>
            <person name="Grigoriev I."/>
            <person name="Martin F."/>
            <person name="Perotto S."/>
        </authorList>
    </citation>
    <scope>NUCLEOTIDE SEQUENCE [LARGE SCALE GENOMIC DNA]</scope>
    <source>
        <strain evidence="2 3">UAMH 7357</strain>
    </source>
</reference>
<keyword evidence="3" id="KW-1185">Reference proteome</keyword>
<proteinExistence type="predicted"/>